<dbReference type="InterPro" id="IPR006350">
    <property type="entry name" value="Intron_endoG1"/>
</dbReference>
<dbReference type="AlphaFoldDB" id="A0A2B9Q435"/>
<dbReference type="NCBIfam" id="TIGR01453">
    <property type="entry name" value="grpIintron_endo"/>
    <property type="match status" value="1"/>
</dbReference>
<organism evidence="1 2">
    <name type="scientific">Bacillus cereus</name>
    <dbReference type="NCBI Taxonomy" id="1396"/>
    <lineage>
        <taxon>Bacteria</taxon>
        <taxon>Bacillati</taxon>
        <taxon>Bacillota</taxon>
        <taxon>Bacilli</taxon>
        <taxon>Bacillales</taxon>
        <taxon>Bacillaceae</taxon>
        <taxon>Bacillus</taxon>
        <taxon>Bacillus cereus group</taxon>
    </lineage>
</organism>
<dbReference type="Gene3D" id="1.10.10.10">
    <property type="entry name" value="Winged helix-like DNA-binding domain superfamily/Winged helix DNA-binding domain"/>
    <property type="match status" value="2"/>
</dbReference>
<dbReference type="InterPro" id="IPR000305">
    <property type="entry name" value="GIY-YIG_endonuc"/>
</dbReference>
<comment type="caution">
    <text evidence="1">The sequence shown here is derived from an EMBL/GenBank/DDBJ whole genome shotgun (WGS) entry which is preliminary data.</text>
</comment>
<dbReference type="InterPro" id="IPR036388">
    <property type="entry name" value="WH-like_DNA-bd_sf"/>
</dbReference>
<dbReference type="EMBL" id="NUIL01000015">
    <property type="protein sequence ID" value="PGO29235.1"/>
    <property type="molecule type" value="Genomic_DNA"/>
</dbReference>
<evidence type="ECO:0000313" key="1">
    <source>
        <dbReference type="EMBL" id="PGO29235.1"/>
    </source>
</evidence>
<dbReference type="GO" id="GO:0004519">
    <property type="term" value="F:endonuclease activity"/>
    <property type="evidence" value="ECO:0007669"/>
    <property type="project" value="InterPro"/>
</dbReference>
<dbReference type="SMART" id="SM00465">
    <property type="entry name" value="GIYc"/>
    <property type="match status" value="1"/>
</dbReference>
<proteinExistence type="predicted"/>
<dbReference type="Proteomes" id="UP000223777">
    <property type="component" value="Unassembled WGS sequence"/>
</dbReference>
<dbReference type="SMART" id="SM00497">
    <property type="entry name" value="IENR1"/>
    <property type="match status" value="2"/>
</dbReference>
<dbReference type="Gene3D" id="3.40.1440.10">
    <property type="entry name" value="GIY-YIG endonuclease"/>
    <property type="match status" value="1"/>
</dbReference>
<dbReference type="Pfam" id="PF01541">
    <property type="entry name" value="GIY-YIG"/>
    <property type="match status" value="1"/>
</dbReference>
<reference evidence="1 2" key="1">
    <citation type="submission" date="2017-09" db="EMBL/GenBank/DDBJ databases">
        <title>Large-scale bioinformatics analysis of Bacillus genomes uncovers conserved roles of natural products in bacterial physiology.</title>
        <authorList>
            <consortium name="Agbiome Team Llc"/>
            <person name="Bleich R.M."/>
            <person name="Grubbs K.J."/>
            <person name="Santa Maria K.C."/>
            <person name="Allen S.E."/>
            <person name="Farag S."/>
            <person name="Shank E.A."/>
            <person name="Bowers A."/>
        </authorList>
    </citation>
    <scope>NUCLEOTIDE SEQUENCE [LARGE SCALE GENOMIC DNA]</scope>
    <source>
        <strain evidence="1 2">AFS050027</strain>
    </source>
</reference>
<dbReference type="InterPro" id="IPR003647">
    <property type="entry name" value="Intron_nuc_1_rpt"/>
</dbReference>
<sequence length="279" mass="32308">MINEKNVIYKATNKINGKIYIGLTTRRFKDRLRNHRNGHKNPNHPNYYSHFYYSMRKHGFENFEWEAIDKSDTKEELEVKEMYWISHFDSYNNGYNSTLGGECNSGYKMSEEQKKHLSNIKTGISVHTEESLKLLSEATSGINNPRCQPVVKLTKEGEYIKEYEFISDALESIGKTDISHIVKCCRGKLNMAHGFKWMYKDDYNKYVNGEIKISVGKHSRSVVQLTLDGEFIAEYPTLKDGGKAIDAHRSGIGKCCAGKQSSYKGYKWMYKDEYMKMTS</sequence>
<dbReference type="RefSeq" id="WP_097883519.1">
    <property type="nucleotide sequence ID" value="NZ_NUIL01000015.1"/>
</dbReference>
<accession>A0A2B9Q435</accession>
<protein>
    <submittedName>
        <fullName evidence="1">Uncharacterized protein</fullName>
    </submittedName>
</protein>
<name>A0A2B9Q435_BACCE</name>
<dbReference type="SUPFAM" id="SSF82771">
    <property type="entry name" value="GIY-YIG endonuclease"/>
    <property type="match status" value="1"/>
</dbReference>
<dbReference type="InterPro" id="IPR035901">
    <property type="entry name" value="GIY-YIG_endonuc_sf"/>
</dbReference>
<dbReference type="CDD" id="cd10443">
    <property type="entry name" value="GIY-YIG_HE_Tlr8p_PBC-V_like"/>
    <property type="match status" value="1"/>
</dbReference>
<dbReference type="PROSITE" id="PS50164">
    <property type="entry name" value="GIY_YIG"/>
    <property type="match status" value="1"/>
</dbReference>
<evidence type="ECO:0000313" key="2">
    <source>
        <dbReference type="Proteomes" id="UP000223777"/>
    </source>
</evidence>
<dbReference type="SUPFAM" id="SSF64496">
    <property type="entry name" value="DNA-binding domain of intron-encoded endonucleases"/>
    <property type="match status" value="1"/>
</dbReference>
<gene>
    <name evidence="1" type="ORF">CN984_12485</name>
</gene>